<proteinExistence type="inferred from homology"/>
<evidence type="ECO:0000256" key="2">
    <source>
        <dbReference type="RuleBase" id="RU003876"/>
    </source>
</evidence>
<dbReference type="PANTHER" id="PTHR11875">
    <property type="entry name" value="TESTIS-SPECIFIC Y-ENCODED PROTEIN"/>
    <property type="match status" value="1"/>
</dbReference>
<evidence type="ECO:0000313" key="4">
    <source>
        <dbReference type="EMBL" id="CCE32835.1"/>
    </source>
</evidence>
<dbReference type="InterPro" id="IPR037231">
    <property type="entry name" value="NAP-like_sf"/>
</dbReference>
<name>M1WA47_CLAP2</name>
<feature type="compositionally biased region" description="Basic and acidic residues" evidence="3">
    <location>
        <begin position="219"/>
        <end position="232"/>
    </location>
</feature>
<dbReference type="STRING" id="1111077.M1WA47"/>
<evidence type="ECO:0000256" key="3">
    <source>
        <dbReference type="SAM" id="MobiDB-lite"/>
    </source>
</evidence>
<comment type="similarity">
    <text evidence="1 2">Belongs to the nucleosome assembly protein (NAP) family.</text>
</comment>
<dbReference type="GO" id="GO:0005634">
    <property type="term" value="C:nucleus"/>
    <property type="evidence" value="ECO:0007669"/>
    <property type="project" value="InterPro"/>
</dbReference>
<dbReference type="Proteomes" id="UP000016801">
    <property type="component" value="Unassembled WGS sequence"/>
</dbReference>
<protein>
    <submittedName>
        <fullName evidence="4">Related to phosphatase 2a inhibitor</fullName>
    </submittedName>
</protein>
<dbReference type="eggNOG" id="KOG1508">
    <property type="taxonomic scope" value="Eukaryota"/>
</dbReference>
<dbReference type="OrthoDB" id="19419at2759"/>
<gene>
    <name evidence="4" type="ORF">CPUR_06700</name>
</gene>
<dbReference type="SUPFAM" id="SSF143113">
    <property type="entry name" value="NAP-like"/>
    <property type="match status" value="1"/>
</dbReference>
<dbReference type="EMBL" id="CAGA01000047">
    <property type="protein sequence ID" value="CCE32835.1"/>
    <property type="molecule type" value="Genomic_DNA"/>
</dbReference>
<feature type="region of interest" description="Disordered" evidence="3">
    <location>
        <begin position="219"/>
        <end position="240"/>
    </location>
</feature>
<dbReference type="PhylomeDB" id="M1WA47"/>
<reference evidence="4 5" key="1">
    <citation type="journal article" date="2013" name="PLoS Genet.">
        <title>Plant-symbiotic fungi as chemical engineers: Multi-genome analysis of the Clavicipitaceae reveals dynamics of alkaloid loci.</title>
        <authorList>
            <person name="Schardl C.L."/>
            <person name="Young C.A."/>
            <person name="Hesse U."/>
            <person name="Amyotte S.G."/>
            <person name="Andreeva K."/>
            <person name="Calie P.J."/>
            <person name="Fleetwood D.J."/>
            <person name="Haws D.C."/>
            <person name="Moore N."/>
            <person name="Oeser B."/>
            <person name="Panaccione D.G."/>
            <person name="Schweri K.K."/>
            <person name="Voisey C.R."/>
            <person name="Farman M.L."/>
            <person name="Jaromczyk J.W."/>
            <person name="Roe B.A."/>
            <person name="O'Sullivan D.M."/>
            <person name="Scott B."/>
            <person name="Tudzynski P."/>
            <person name="An Z."/>
            <person name="Arnaoudova E.G."/>
            <person name="Bullock C.T."/>
            <person name="Charlton N.D."/>
            <person name="Chen L."/>
            <person name="Cox M."/>
            <person name="Dinkins R.D."/>
            <person name="Florea S."/>
            <person name="Glenn A.E."/>
            <person name="Gordon A."/>
            <person name="Gueldener U."/>
            <person name="Harris D.R."/>
            <person name="Hollin W."/>
            <person name="Jaromczyk J."/>
            <person name="Johnson R.D."/>
            <person name="Khan A.K."/>
            <person name="Leistner E."/>
            <person name="Leuchtmann A."/>
            <person name="Li C."/>
            <person name="Liu J."/>
            <person name="Liu J."/>
            <person name="Liu M."/>
            <person name="Mace W."/>
            <person name="Machado C."/>
            <person name="Nagabhyru P."/>
            <person name="Pan J."/>
            <person name="Schmid J."/>
            <person name="Sugawara K."/>
            <person name="Steiner U."/>
            <person name="Takach J.E."/>
            <person name="Tanaka E."/>
            <person name="Webb J.S."/>
            <person name="Wilson E.V."/>
            <person name="Wiseman J.L."/>
            <person name="Yoshida R."/>
            <person name="Zeng Z."/>
        </authorList>
    </citation>
    <scope>NUCLEOTIDE SEQUENCE [LARGE SCALE GENOMIC DNA]</scope>
    <source>
        <strain evidence="4 5">20.1</strain>
    </source>
</reference>
<dbReference type="HOGENOM" id="CLU_038163_0_0_1"/>
<sequence length="301" mass="34878">MSAEHELNGQCHAYHEKLDNIADEFEQVDLEIMRIKDKMTRDLYAKREKVISEIPEFWPSVFEAAPPEIDEYISPTDGQVLVAALKKLTVERFELPNGHPRSFSLKFEFSENEYFENSVLEKKFWWRCAKDGWEGYVSEPVEIKWKPGNDLTNGLLDLAMKVYEEQKASNRGRKSPAREALIKKLDDDNTATVSFFNMFGYRGRYITAEESAAAVKELEEERKAHKEGREVKEEAEDDDDDLDEYRLEVFPNADELAAAIAETLYPDAITYFREAEQMSLMGEYDIDIDGDEDDDEDEEMS</sequence>
<evidence type="ECO:0000313" key="5">
    <source>
        <dbReference type="Proteomes" id="UP000016801"/>
    </source>
</evidence>
<comment type="caution">
    <text evidence="4">The sequence shown here is derived from an EMBL/GenBank/DDBJ whole genome shotgun (WGS) entry which is preliminary data.</text>
</comment>
<dbReference type="AlphaFoldDB" id="M1WA47"/>
<keyword evidence="5" id="KW-1185">Reference proteome</keyword>
<dbReference type="InterPro" id="IPR002164">
    <property type="entry name" value="NAP_family"/>
</dbReference>
<dbReference type="GO" id="GO:0006334">
    <property type="term" value="P:nucleosome assembly"/>
    <property type="evidence" value="ECO:0007669"/>
    <property type="project" value="InterPro"/>
</dbReference>
<dbReference type="Gene3D" id="3.30.1120.90">
    <property type="entry name" value="Nucleosome assembly protein"/>
    <property type="match status" value="1"/>
</dbReference>
<accession>M1WA47</accession>
<dbReference type="Pfam" id="PF00956">
    <property type="entry name" value="NAP"/>
    <property type="match status" value="1"/>
</dbReference>
<organism evidence="4 5">
    <name type="scientific">Claviceps purpurea (strain 20.1)</name>
    <name type="common">Ergot fungus</name>
    <name type="synonym">Sphacelia segetum</name>
    <dbReference type="NCBI Taxonomy" id="1111077"/>
    <lineage>
        <taxon>Eukaryota</taxon>
        <taxon>Fungi</taxon>
        <taxon>Dikarya</taxon>
        <taxon>Ascomycota</taxon>
        <taxon>Pezizomycotina</taxon>
        <taxon>Sordariomycetes</taxon>
        <taxon>Hypocreomycetidae</taxon>
        <taxon>Hypocreales</taxon>
        <taxon>Clavicipitaceae</taxon>
        <taxon>Claviceps</taxon>
    </lineage>
</organism>
<evidence type="ECO:0000256" key="1">
    <source>
        <dbReference type="ARBA" id="ARBA00009947"/>
    </source>
</evidence>